<dbReference type="InterPro" id="IPR011059">
    <property type="entry name" value="Metal-dep_hydrolase_composite"/>
</dbReference>
<feature type="domain" description="Amidohydrolase-related" evidence="2">
    <location>
        <begin position="55"/>
        <end position="364"/>
    </location>
</feature>
<proteinExistence type="inferred from homology"/>
<comment type="function">
    <text evidence="1">Catalyzes the hydrolytic cleavage of a subset of L-isoaspartyl (L-beta-aspartyl) dipeptides. Used to degrade proteins damaged by L-isoaspartyl residues formation.</text>
</comment>
<reference evidence="3" key="1">
    <citation type="submission" date="2022-03" db="EMBL/GenBank/DDBJ databases">
        <title>Brevibacterium spongiae sp. nov., isolated from marine sponge.</title>
        <authorList>
            <person name="Li Z."/>
            <person name="Zhang M."/>
        </authorList>
    </citation>
    <scope>NUCLEOTIDE SEQUENCE</scope>
    <source>
        <strain evidence="3">WHS-Z9</strain>
    </source>
</reference>
<comment type="similarity">
    <text evidence="1">Belongs to the peptidase M38 family.</text>
</comment>
<comment type="PTM">
    <text evidence="1">Carboxylation allows a single lysine to coordinate two zinc ions.</text>
</comment>
<dbReference type="GO" id="GO:0008798">
    <property type="term" value="F:beta-aspartyl-peptidase activity"/>
    <property type="evidence" value="ECO:0007669"/>
    <property type="project" value="UniProtKB-EC"/>
</dbReference>
<protein>
    <recommendedName>
        <fullName evidence="1">Isoaspartyl dipeptidase</fullName>
        <ecNumber evidence="1">3.4.19.-</ecNumber>
    </recommendedName>
</protein>
<evidence type="ECO:0000259" key="2">
    <source>
        <dbReference type="Pfam" id="PF01979"/>
    </source>
</evidence>
<keyword evidence="4" id="KW-1185">Reference proteome</keyword>
<evidence type="ECO:0000313" key="4">
    <source>
        <dbReference type="Proteomes" id="UP001064879"/>
    </source>
</evidence>
<dbReference type="SUPFAM" id="SSF51556">
    <property type="entry name" value="Metallo-dependent hydrolases"/>
    <property type="match status" value="1"/>
</dbReference>
<evidence type="ECO:0000313" key="3">
    <source>
        <dbReference type="EMBL" id="UVI37308.1"/>
    </source>
</evidence>
<gene>
    <name evidence="3" type="primary">iadA</name>
    <name evidence="3" type="ORF">L1F31_06590</name>
</gene>
<dbReference type="SUPFAM" id="SSF51338">
    <property type="entry name" value="Composite domain of metallo-dependent hydrolases"/>
    <property type="match status" value="1"/>
</dbReference>
<dbReference type="InterPro" id="IPR032466">
    <property type="entry name" value="Metal_Hydrolase"/>
</dbReference>
<dbReference type="Pfam" id="PF01979">
    <property type="entry name" value="Amidohydro_1"/>
    <property type="match status" value="1"/>
</dbReference>
<name>A0ABY5SVY3_9MICO</name>
<dbReference type="PANTHER" id="PTHR11647:SF1">
    <property type="entry name" value="COLLAPSIN RESPONSE MEDIATOR PROTEIN"/>
    <property type="match status" value="1"/>
</dbReference>
<sequence length="392" mass="41337">MVTLIRGAEIFAPEPLGVRDILVEGERIAFIGQLDPAAVAELPGAVVIDATGLTATPGLIDPHVHITGGGGEGGYATRTPEISVTDIIRAGVTTVVGCLGTDSVTRSHGGLLAKARGLEEEGITTFVYTGSYQLPARTITGSVVDDIVLIDKVIGAGEIAISERRSFQPTIEALADIVSQCHVGGLLSGKAGVTHFHVGAHESRLGPLHRLLDDYPIAPPAVYATHITRDDELLVDAVALAAKGAFVDMTAGASTVESVRRYVELGGDLDHLTLSSDANGSLPRFDAHGRLIELQVADQSTLYEQVWACVESSGLDLHQVLAFVTANTADALKLFRKGRLAAGKDADLLLVDEDRTIRHGFALGRQTIGDGHLRIRGTFDSPSARPETGRSR</sequence>
<dbReference type="Proteomes" id="UP001064879">
    <property type="component" value="Chromosome"/>
</dbReference>
<accession>A0ABY5SVY3</accession>
<dbReference type="InterPro" id="IPR010229">
    <property type="entry name" value="Pept_M38_dipep"/>
</dbReference>
<comment type="subcellular location">
    <subcellularLocation>
        <location evidence="1">Cytoplasm</location>
    </subcellularLocation>
</comment>
<dbReference type="EMBL" id="CP093443">
    <property type="protein sequence ID" value="UVI37308.1"/>
    <property type="molecule type" value="Genomic_DNA"/>
</dbReference>
<comment type="cofactor">
    <cofactor evidence="1">
        <name>Zn(2+)</name>
        <dbReference type="ChEBI" id="CHEBI:29105"/>
    </cofactor>
    <text evidence="1">Binds 2 Zn(2+) ions per subunit.</text>
</comment>
<keyword evidence="1" id="KW-0645">Protease</keyword>
<dbReference type="EC" id="3.4.19.-" evidence="1"/>
<dbReference type="NCBIfam" id="TIGR01975">
    <property type="entry name" value="isoAsp_dipep"/>
    <property type="match status" value="1"/>
</dbReference>
<dbReference type="InterPro" id="IPR050378">
    <property type="entry name" value="Metallo-dep_Hydrolases_sf"/>
</dbReference>
<dbReference type="Gene3D" id="3.20.20.140">
    <property type="entry name" value="Metal-dependent hydrolases"/>
    <property type="match status" value="1"/>
</dbReference>
<keyword evidence="1 3" id="KW-0378">Hydrolase</keyword>
<keyword evidence="1" id="KW-0482">Metalloprotease</keyword>
<dbReference type="InterPro" id="IPR006680">
    <property type="entry name" value="Amidohydro-rel"/>
</dbReference>
<organism evidence="3 4">
    <name type="scientific">Brevibacterium spongiae</name>
    <dbReference type="NCBI Taxonomy" id="2909672"/>
    <lineage>
        <taxon>Bacteria</taxon>
        <taxon>Bacillati</taxon>
        <taxon>Actinomycetota</taxon>
        <taxon>Actinomycetes</taxon>
        <taxon>Micrococcales</taxon>
        <taxon>Brevibacteriaceae</taxon>
        <taxon>Brevibacterium</taxon>
    </lineage>
</organism>
<keyword evidence="1" id="KW-0479">Metal-binding</keyword>
<dbReference type="RefSeq" id="WP_265419849.1">
    <property type="nucleotide sequence ID" value="NZ_CP093443.1"/>
</dbReference>
<dbReference type="PIRSF" id="PIRSF001238">
    <property type="entry name" value="IadA"/>
    <property type="match status" value="1"/>
</dbReference>
<dbReference type="Gene3D" id="2.30.40.10">
    <property type="entry name" value="Urease, subunit C, domain 1"/>
    <property type="match status" value="1"/>
</dbReference>
<evidence type="ECO:0000256" key="1">
    <source>
        <dbReference type="PIRNR" id="PIRNR001238"/>
    </source>
</evidence>
<dbReference type="PANTHER" id="PTHR11647">
    <property type="entry name" value="HYDRANTOINASE/DIHYDROPYRIMIDINASE FAMILY MEMBER"/>
    <property type="match status" value="1"/>
</dbReference>
<keyword evidence="1" id="KW-0862">Zinc</keyword>